<dbReference type="EMBL" id="JAAMPC010000014">
    <property type="protein sequence ID" value="KAG2267075.1"/>
    <property type="molecule type" value="Genomic_DNA"/>
</dbReference>
<comment type="caution">
    <text evidence="1">The sequence shown here is derived from an EMBL/GenBank/DDBJ whole genome shotgun (WGS) entry which is preliminary data.</text>
</comment>
<sequence length="85" mass="9763">MISSFGELLQVVIMRDRVTGCDHGFGFFFFVGPSVPVRAILLYVKLTDGLSDLSRAVGSHRLDRRRFTVWIITLLQRNDKKRCYA</sequence>
<dbReference type="AlphaFoldDB" id="A0A8X7U5L5"/>
<dbReference type="Proteomes" id="UP000886595">
    <property type="component" value="Unassembled WGS sequence"/>
</dbReference>
<organism evidence="1 2">
    <name type="scientific">Brassica carinata</name>
    <name type="common">Ethiopian mustard</name>
    <name type="synonym">Abyssinian cabbage</name>
    <dbReference type="NCBI Taxonomy" id="52824"/>
    <lineage>
        <taxon>Eukaryota</taxon>
        <taxon>Viridiplantae</taxon>
        <taxon>Streptophyta</taxon>
        <taxon>Embryophyta</taxon>
        <taxon>Tracheophyta</taxon>
        <taxon>Spermatophyta</taxon>
        <taxon>Magnoliopsida</taxon>
        <taxon>eudicotyledons</taxon>
        <taxon>Gunneridae</taxon>
        <taxon>Pentapetalae</taxon>
        <taxon>rosids</taxon>
        <taxon>malvids</taxon>
        <taxon>Brassicales</taxon>
        <taxon>Brassicaceae</taxon>
        <taxon>Brassiceae</taxon>
        <taxon>Brassica</taxon>
    </lineage>
</organism>
<protein>
    <submittedName>
        <fullName evidence="1">Uncharacterized protein</fullName>
    </submittedName>
</protein>
<dbReference type="SUPFAM" id="SSF54928">
    <property type="entry name" value="RNA-binding domain, RBD"/>
    <property type="match status" value="1"/>
</dbReference>
<evidence type="ECO:0000313" key="2">
    <source>
        <dbReference type="Proteomes" id="UP000886595"/>
    </source>
</evidence>
<dbReference type="InterPro" id="IPR035979">
    <property type="entry name" value="RBD_domain_sf"/>
</dbReference>
<accession>A0A8X7U5L5</accession>
<evidence type="ECO:0000313" key="1">
    <source>
        <dbReference type="EMBL" id="KAG2267075.1"/>
    </source>
</evidence>
<reference evidence="1 2" key="1">
    <citation type="submission" date="2020-02" db="EMBL/GenBank/DDBJ databases">
        <authorList>
            <person name="Ma Q."/>
            <person name="Huang Y."/>
            <person name="Song X."/>
            <person name="Pei D."/>
        </authorList>
    </citation>
    <scope>NUCLEOTIDE SEQUENCE [LARGE SCALE GENOMIC DNA]</scope>
    <source>
        <strain evidence="1">Sxm20200214</strain>
        <tissue evidence="1">Leaf</tissue>
    </source>
</reference>
<proteinExistence type="predicted"/>
<keyword evidence="2" id="KW-1185">Reference proteome</keyword>
<dbReference type="GO" id="GO:0003676">
    <property type="term" value="F:nucleic acid binding"/>
    <property type="evidence" value="ECO:0007669"/>
    <property type="project" value="InterPro"/>
</dbReference>
<name>A0A8X7U5L5_BRACI</name>
<gene>
    <name evidence="1" type="ORF">Bca52824_074154</name>
</gene>